<dbReference type="InterPro" id="IPR016181">
    <property type="entry name" value="Acyl_CoA_acyltransferase"/>
</dbReference>
<accession>A0A484I9V4</accession>
<dbReference type="EMBL" id="LR216287">
    <property type="protein sequence ID" value="VFJ13543.1"/>
    <property type="molecule type" value="Genomic_DNA"/>
</dbReference>
<keyword evidence="2" id="KW-0012">Acyltransferase</keyword>
<dbReference type="RefSeq" id="WP_134483474.1">
    <property type="nucleotide sequence ID" value="NZ_LR216287.1"/>
</dbReference>
<reference evidence="4 5" key="1">
    <citation type="submission" date="2019-02" db="EMBL/GenBank/DDBJ databases">
        <authorList>
            <person name="Lehtovirta-Morley E L."/>
        </authorList>
    </citation>
    <scope>NUCLEOTIDE SEQUENCE [LARGE SCALE GENOMIC DNA]</scope>
    <source>
        <strain evidence="4">NFRAN1</strain>
    </source>
</reference>
<gene>
    <name evidence="4" type="ORF">NFRAN_1221</name>
</gene>
<feature type="domain" description="N-acetyltransferase" evidence="3">
    <location>
        <begin position="4"/>
        <end position="155"/>
    </location>
</feature>
<dbReference type="Pfam" id="PF00583">
    <property type="entry name" value="Acetyltransf_1"/>
    <property type="match status" value="1"/>
</dbReference>
<dbReference type="PANTHER" id="PTHR10545:SF29">
    <property type="entry name" value="GH14572P-RELATED"/>
    <property type="match status" value="1"/>
</dbReference>
<name>A0A484I9V4_9ARCH</name>
<protein>
    <submittedName>
        <fullName evidence="4">Acetyltransferase</fullName>
    </submittedName>
</protein>
<dbReference type="SUPFAM" id="SSF55729">
    <property type="entry name" value="Acyl-CoA N-acyltransferases (Nat)"/>
    <property type="match status" value="1"/>
</dbReference>
<dbReference type="PANTHER" id="PTHR10545">
    <property type="entry name" value="DIAMINE N-ACETYLTRANSFERASE"/>
    <property type="match status" value="1"/>
</dbReference>
<evidence type="ECO:0000313" key="5">
    <source>
        <dbReference type="Proteomes" id="UP000294299"/>
    </source>
</evidence>
<dbReference type="GeneID" id="39420617"/>
<dbReference type="KEGG" id="nfn:NFRAN_1221"/>
<evidence type="ECO:0000256" key="1">
    <source>
        <dbReference type="ARBA" id="ARBA00022679"/>
    </source>
</evidence>
<keyword evidence="1 4" id="KW-0808">Transferase</keyword>
<evidence type="ECO:0000259" key="3">
    <source>
        <dbReference type="PROSITE" id="PS51186"/>
    </source>
</evidence>
<dbReference type="Gene3D" id="3.40.630.30">
    <property type="match status" value="1"/>
</dbReference>
<dbReference type="InterPro" id="IPR000182">
    <property type="entry name" value="GNAT_dom"/>
</dbReference>
<dbReference type="GO" id="GO:0008080">
    <property type="term" value="F:N-acetyltransferase activity"/>
    <property type="evidence" value="ECO:0007669"/>
    <property type="project" value="TreeGrafter"/>
</dbReference>
<dbReference type="PROSITE" id="PS51186">
    <property type="entry name" value="GNAT"/>
    <property type="match status" value="1"/>
</dbReference>
<evidence type="ECO:0000313" key="4">
    <source>
        <dbReference type="EMBL" id="VFJ13543.1"/>
    </source>
</evidence>
<dbReference type="Proteomes" id="UP000294299">
    <property type="component" value="Chromosome NFRAN"/>
</dbReference>
<organism evidence="4 5">
    <name type="scientific">Candidatus Nitrosocosmicus franklandianus</name>
    <dbReference type="NCBI Taxonomy" id="1798806"/>
    <lineage>
        <taxon>Archaea</taxon>
        <taxon>Nitrososphaerota</taxon>
        <taxon>Nitrososphaeria</taxon>
        <taxon>Nitrososphaerales</taxon>
        <taxon>Nitrososphaeraceae</taxon>
        <taxon>Candidatus Nitrosocosmicus</taxon>
    </lineage>
</organism>
<dbReference type="CDD" id="cd04301">
    <property type="entry name" value="NAT_SF"/>
    <property type="match status" value="1"/>
</dbReference>
<evidence type="ECO:0000256" key="2">
    <source>
        <dbReference type="ARBA" id="ARBA00023315"/>
    </source>
</evidence>
<keyword evidence="5" id="KW-1185">Reference proteome</keyword>
<dbReference type="OrthoDB" id="87545at2157"/>
<proteinExistence type="predicted"/>
<dbReference type="AlphaFoldDB" id="A0A484I9V4"/>
<dbReference type="InterPro" id="IPR051016">
    <property type="entry name" value="Diverse_Substrate_AcTransf"/>
</dbReference>
<sequence length="155" mass="18082">MSSLSLVEPRQQDLDFLMDLVRSYYEYDGHAFDAGLVKESIKNLINQPSFGRVWLIDLFDKNSVKSRAIGYIVLTFGYSLEFHGRDAFIDEFFIVESERRNGFGKKTMELIFEKAKEFEIKAIHLEVVTGNHNAYEFYNKIGFTNRSHHLLTKKV</sequence>